<keyword evidence="8" id="KW-1185">Reference proteome</keyword>
<feature type="domain" description="NADP-dependent oxidoreductase" evidence="6">
    <location>
        <begin position="925"/>
        <end position="1128"/>
    </location>
</feature>
<dbReference type="PROSITE" id="PS00062">
    <property type="entry name" value="ALDOKETO_REDUCTASE_2"/>
    <property type="match status" value="1"/>
</dbReference>
<dbReference type="EMBL" id="JAGTXO010000006">
    <property type="protein sequence ID" value="KAG8467285.1"/>
    <property type="molecule type" value="Genomic_DNA"/>
</dbReference>
<keyword evidence="3" id="KW-0560">Oxidoreductase</keyword>
<dbReference type="PANTHER" id="PTHR43827">
    <property type="entry name" value="2,5-DIKETO-D-GLUCONIC ACID REDUCTASE"/>
    <property type="match status" value="1"/>
</dbReference>
<reference evidence="7" key="1">
    <citation type="submission" date="2021-05" db="EMBL/GenBank/DDBJ databases">
        <title>The genome of the haptophyte Pavlova lutheri (Diacronema luteri, Pavlovales) - a model for lipid biosynthesis in eukaryotic algae.</title>
        <authorList>
            <person name="Hulatt C.J."/>
            <person name="Posewitz M.C."/>
        </authorList>
    </citation>
    <scope>NUCLEOTIDE SEQUENCE</scope>
    <source>
        <strain evidence="7">NIVA-4/92</strain>
    </source>
</reference>
<dbReference type="SUPFAM" id="SSF51197">
    <property type="entry name" value="Clavaminate synthase-like"/>
    <property type="match status" value="1"/>
</dbReference>
<feature type="signal peptide" evidence="5">
    <location>
        <begin position="1"/>
        <end position="23"/>
    </location>
</feature>
<feature type="region of interest" description="Disordered" evidence="4">
    <location>
        <begin position="97"/>
        <end position="127"/>
    </location>
</feature>
<dbReference type="InterPro" id="IPR036812">
    <property type="entry name" value="NAD(P)_OxRdtase_dom_sf"/>
</dbReference>
<protein>
    <recommendedName>
        <fullName evidence="6">NADP-dependent oxidoreductase domain-containing protein</fullName>
    </recommendedName>
</protein>
<dbReference type="InterPro" id="IPR008775">
    <property type="entry name" value="Phytyl_CoA_dOase-like"/>
</dbReference>
<keyword evidence="5" id="KW-0732">Signal</keyword>
<proteinExistence type="inferred from homology"/>
<organism evidence="7 8">
    <name type="scientific">Diacronema lutheri</name>
    <name type="common">Unicellular marine alga</name>
    <name type="synonym">Monochrysis lutheri</name>
    <dbReference type="NCBI Taxonomy" id="2081491"/>
    <lineage>
        <taxon>Eukaryota</taxon>
        <taxon>Haptista</taxon>
        <taxon>Haptophyta</taxon>
        <taxon>Pavlovophyceae</taxon>
        <taxon>Pavlovales</taxon>
        <taxon>Pavlovaceae</taxon>
        <taxon>Diacronema</taxon>
    </lineage>
</organism>
<evidence type="ECO:0000256" key="1">
    <source>
        <dbReference type="ARBA" id="ARBA00007905"/>
    </source>
</evidence>
<dbReference type="InterPro" id="IPR020471">
    <property type="entry name" value="AKR"/>
</dbReference>
<dbReference type="AlphaFoldDB" id="A0A8J6CEU6"/>
<comment type="caution">
    <text evidence="7">The sequence shown here is derived from an EMBL/GenBank/DDBJ whole genome shotgun (WGS) entry which is preliminary data.</text>
</comment>
<evidence type="ECO:0000313" key="7">
    <source>
        <dbReference type="EMBL" id="KAG8467285.1"/>
    </source>
</evidence>
<gene>
    <name evidence="7" type="ORF">KFE25_000601</name>
</gene>
<dbReference type="Proteomes" id="UP000751190">
    <property type="component" value="Unassembled WGS sequence"/>
</dbReference>
<dbReference type="SUPFAM" id="SSF51430">
    <property type="entry name" value="NAD(P)-linked oxidoreductase"/>
    <property type="match status" value="1"/>
</dbReference>
<dbReference type="PANTHER" id="PTHR43827:SF3">
    <property type="entry name" value="NADP-DEPENDENT OXIDOREDUCTASE DOMAIN-CONTAINING PROTEIN"/>
    <property type="match status" value="1"/>
</dbReference>
<sequence length="1228" mass="129018">MAARWARILGVLVALALAGGSNDEEVGALWAVAATFFNAGDYAQAILQIDRCLAAVEPASPLVEQLRAVRETAASRLVAATASLEARAAAPRVTEWPADVGAFPDPPAATPAPPRASDEPCGDGVAGAAQSQVASECEGAAAAPPVRVLEAAATCGASTPTRAAANATLGVCAYVHHSSNAALFDWAHAQLCAGVSRIELRDDRQLPADERELARWMLAPLVAADSRLSLVEMDDSGADVGDVPASRAGAGDIAVSRAGAAGACVASTETEWAFRGSDAGWAITPRARAPDLARGGARREAFWRDCVGRLGALSWVALAEAPSELLLPHRDAPASRAGPADPPVDLARELDAHANRLCPRGMAAGDEAREEGGRARAEGVASPDVVVAAVRVPFAELGEFDGDARIAAATAARAPRHRPTRPTLATHVYRPSSFGTCALRVGEAQARASAGGESAGGQGGSGVCLERADGMLVLRTSAARARGHTPLTLMMESAAPIDGSAGAPRPAAARAVRTLTGSAPSGRERARERDVVDMVGRWHVLECDARALTVHTRQDERARAPASATGADAPAAQAEAVRAALSADAAAALPWVSEALARVTSGEGVALLPAVGNVTLLRRVRASFLAALPEKRQHGVTQAFASSMCQTIVGVPQMAGYSPACAPVDPLLFAFAHDAHALALARALLGDDAILHNAGVSLVGDGSTSTVEPHQDQPLPTGRAGTWRGRVPPYTHPLALQILWPLDPFAYENGATFLLPRTQARAERLDKWVRNGTDVLDARGLFAVRFATAEPGDLVLLLGSAWHGASSHVRAPRALRRPRVALLFEYAPSFVAPQHRYHPDVLGRYVPEQHRELFPAIDTAGARAAADGARGAPDAACADGALDAPSVFEFARLMRERAHCARLSTRVLLRAGRGAMPAFGLGTGSADDDPDVIAAALRAGYRLVDTAALYANERIVAEGLRRSGVHREAVFLTSKTGAWCPGWYQTPRGTMARAVCIGGREDTARAVRASLEALGLSYLDLFLLHWPMSASAGLESDVLADGSRALRLDDPAHAAAREGAWRALLELRAAGAVRAVGVSNFSVRQLEQLRAATGELPDVLQIELHPLLQRAELRAYCERHGILVQAYGNRHEAVTSHPALRHLAAGAPALALLAPQPEGVVSMRWALQSGAAVLSRSRKLEYIAANQQVFWPGFRHVLTPGVMHQMRALDANMSLHGAHHLFVEDRIA</sequence>
<dbReference type="Pfam" id="PF00248">
    <property type="entry name" value="Aldo_ket_red"/>
    <property type="match status" value="1"/>
</dbReference>
<feature type="chain" id="PRO_5035195033" description="NADP-dependent oxidoreductase domain-containing protein" evidence="5">
    <location>
        <begin position="24"/>
        <end position="1228"/>
    </location>
</feature>
<dbReference type="OrthoDB" id="416253at2759"/>
<dbReference type="Gene3D" id="3.20.20.100">
    <property type="entry name" value="NADP-dependent oxidoreductase domain"/>
    <property type="match status" value="1"/>
</dbReference>
<dbReference type="PRINTS" id="PR00069">
    <property type="entry name" value="ALDKETRDTASE"/>
</dbReference>
<evidence type="ECO:0000256" key="5">
    <source>
        <dbReference type="SAM" id="SignalP"/>
    </source>
</evidence>
<evidence type="ECO:0000313" key="8">
    <source>
        <dbReference type="Proteomes" id="UP000751190"/>
    </source>
</evidence>
<comment type="similarity">
    <text evidence="1">Belongs to the aldo/keto reductase family.</text>
</comment>
<feature type="compositionally biased region" description="Pro residues" evidence="4">
    <location>
        <begin position="104"/>
        <end position="114"/>
    </location>
</feature>
<evidence type="ECO:0000259" key="6">
    <source>
        <dbReference type="Pfam" id="PF00248"/>
    </source>
</evidence>
<evidence type="ECO:0000256" key="4">
    <source>
        <dbReference type="SAM" id="MobiDB-lite"/>
    </source>
</evidence>
<evidence type="ECO:0000256" key="2">
    <source>
        <dbReference type="ARBA" id="ARBA00022857"/>
    </source>
</evidence>
<name>A0A8J6CEU6_DIALT</name>
<dbReference type="InterPro" id="IPR018170">
    <property type="entry name" value="Aldo/ket_reductase_CS"/>
</dbReference>
<evidence type="ECO:0000256" key="3">
    <source>
        <dbReference type="ARBA" id="ARBA00023002"/>
    </source>
</evidence>
<dbReference type="GO" id="GO:0016616">
    <property type="term" value="F:oxidoreductase activity, acting on the CH-OH group of donors, NAD or NADP as acceptor"/>
    <property type="evidence" value="ECO:0007669"/>
    <property type="project" value="UniProtKB-ARBA"/>
</dbReference>
<dbReference type="Gene3D" id="2.60.120.620">
    <property type="entry name" value="q2cbj1_9rhob like domain"/>
    <property type="match status" value="1"/>
</dbReference>
<dbReference type="InterPro" id="IPR023210">
    <property type="entry name" value="NADP_OxRdtase_dom"/>
</dbReference>
<feature type="region of interest" description="Disordered" evidence="4">
    <location>
        <begin position="702"/>
        <end position="723"/>
    </location>
</feature>
<keyword evidence="2" id="KW-0521">NADP</keyword>
<dbReference type="Pfam" id="PF05721">
    <property type="entry name" value="PhyH"/>
    <property type="match status" value="1"/>
</dbReference>
<dbReference type="CDD" id="cd19071">
    <property type="entry name" value="AKR_AKR1-5-like"/>
    <property type="match status" value="1"/>
</dbReference>
<accession>A0A8J6CEU6</accession>